<dbReference type="AlphaFoldDB" id="A0A369UJI9"/>
<dbReference type="RefSeq" id="WP_114847438.1">
    <property type="nucleotide sequence ID" value="NZ_JBHSPE010000001.1"/>
</dbReference>
<dbReference type="PANTHER" id="PTHR34982:SF1">
    <property type="entry name" value="FLAGELLAR ASSEMBLY PROTEIN FLIH"/>
    <property type="match status" value="1"/>
</dbReference>
<dbReference type="OrthoDB" id="6196089at2"/>
<evidence type="ECO:0000256" key="2">
    <source>
        <dbReference type="ARBA" id="ARBA00006602"/>
    </source>
</evidence>
<comment type="caution">
    <text evidence="10">The sequence shown here is derived from an EMBL/GenBank/DDBJ whole genome shotgun (WGS) entry which is preliminary data.</text>
</comment>
<keyword evidence="7" id="KW-1006">Bacterial flagellum protein export</keyword>
<reference evidence="10 11" key="1">
    <citation type="submission" date="2018-07" db="EMBL/GenBank/DDBJ databases">
        <title>Dyella tabacisoli L4-6T, whole genome shotgun sequence.</title>
        <authorList>
            <person name="Zhou X.-K."/>
            <person name="Li W.-J."/>
            <person name="Duan Y.-Q."/>
        </authorList>
    </citation>
    <scope>NUCLEOTIDE SEQUENCE [LARGE SCALE GENOMIC DNA]</scope>
    <source>
        <strain evidence="10 11">L4-6</strain>
    </source>
</reference>
<evidence type="ECO:0000256" key="5">
    <source>
        <dbReference type="ARBA" id="ARBA00022795"/>
    </source>
</evidence>
<keyword evidence="5" id="KW-1005">Bacterial flagellum biogenesis</keyword>
<sequence length="218" mass="23802">MSIDTKILTRDQWQGFTRWAPPHIGTHSPTEPKATDTPSPPTVRDLEALEQQARDEGYAAGLAEGRVAAAEALSKQLAHFEALIDAVARPLQAFDEATEQEMARLAMVTARRVIARELSLTPELIVQAVRQAALALPSATRALRVRLHPDDLALLRQLDASETHWHLQADPALARGDCILESERSRLDARVETRLAAIVDAVLGIDVMGTDLIEESAA</sequence>
<keyword evidence="11" id="KW-1185">Reference proteome</keyword>
<evidence type="ECO:0000259" key="9">
    <source>
        <dbReference type="Pfam" id="PF02108"/>
    </source>
</evidence>
<protein>
    <recommendedName>
        <fullName evidence="3">Flagellar assembly protein FliH</fullName>
    </recommendedName>
</protein>
<dbReference type="PANTHER" id="PTHR34982">
    <property type="entry name" value="YOP PROTEINS TRANSLOCATION PROTEIN L"/>
    <property type="match status" value="1"/>
</dbReference>
<dbReference type="InterPro" id="IPR051472">
    <property type="entry name" value="T3SS_Stator/FliH"/>
</dbReference>
<feature type="region of interest" description="Disordered" evidence="8">
    <location>
        <begin position="18"/>
        <end position="41"/>
    </location>
</feature>
<dbReference type="EMBL" id="QQAH01000026">
    <property type="protein sequence ID" value="RDD79750.1"/>
    <property type="molecule type" value="Genomic_DNA"/>
</dbReference>
<comment type="similarity">
    <text evidence="2">Belongs to the FliH family.</text>
</comment>
<feature type="domain" description="Flagellar assembly protein FliH/Type III secretion system HrpE" evidence="9">
    <location>
        <begin position="75"/>
        <end position="196"/>
    </location>
</feature>
<dbReference type="Proteomes" id="UP000253782">
    <property type="component" value="Unassembled WGS sequence"/>
</dbReference>
<evidence type="ECO:0000256" key="6">
    <source>
        <dbReference type="ARBA" id="ARBA00022927"/>
    </source>
</evidence>
<keyword evidence="10" id="KW-0969">Cilium</keyword>
<dbReference type="GO" id="GO:0044781">
    <property type="term" value="P:bacterial-type flagellum organization"/>
    <property type="evidence" value="ECO:0007669"/>
    <property type="project" value="UniProtKB-KW"/>
</dbReference>
<proteinExistence type="inferred from homology"/>
<evidence type="ECO:0000256" key="1">
    <source>
        <dbReference type="ARBA" id="ARBA00003041"/>
    </source>
</evidence>
<evidence type="ECO:0000313" key="11">
    <source>
        <dbReference type="Proteomes" id="UP000253782"/>
    </source>
</evidence>
<gene>
    <name evidence="10" type="ORF">DVJ77_20700</name>
</gene>
<organism evidence="10 11">
    <name type="scientific">Dyella tabacisoli</name>
    <dbReference type="NCBI Taxonomy" id="2282381"/>
    <lineage>
        <taxon>Bacteria</taxon>
        <taxon>Pseudomonadati</taxon>
        <taxon>Pseudomonadota</taxon>
        <taxon>Gammaproteobacteria</taxon>
        <taxon>Lysobacterales</taxon>
        <taxon>Rhodanobacteraceae</taxon>
        <taxon>Dyella</taxon>
    </lineage>
</organism>
<keyword evidence="10" id="KW-0282">Flagellum</keyword>
<evidence type="ECO:0000256" key="3">
    <source>
        <dbReference type="ARBA" id="ARBA00016507"/>
    </source>
</evidence>
<comment type="function">
    <text evidence="1">Needed for flagellar regrowth and assembly.</text>
</comment>
<dbReference type="InterPro" id="IPR018035">
    <property type="entry name" value="Flagellar_FliH/T3SS_HrpE"/>
</dbReference>
<evidence type="ECO:0000313" key="10">
    <source>
        <dbReference type="EMBL" id="RDD79750.1"/>
    </source>
</evidence>
<keyword evidence="10" id="KW-0966">Cell projection</keyword>
<dbReference type="GO" id="GO:0005829">
    <property type="term" value="C:cytosol"/>
    <property type="evidence" value="ECO:0007669"/>
    <property type="project" value="TreeGrafter"/>
</dbReference>
<accession>A0A369UJI9</accession>
<dbReference type="GO" id="GO:0015031">
    <property type="term" value="P:protein transport"/>
    <property type="evidence" value="ECO:0007669"/>
    <property type="project" value="UniProtKB-KW"/>
</dbReference>
<evidence type="ECO:0000256" key="7">
    <source>
        <dbReference type="ARBA" id="ARBA00023225"/>
    </source>
</evidence>
<keyword evidence="6" id="KW-0653">Protein transport</keyword>
<dbReference type="Pfam" id="PF02108">
    <property type="entry name" value="FliH"/>
    <property type="match status" value="1"/>
</dbReference>
<evidence type="ECO:0000256" key="4">
    <source>
        <dbReference type="ARBA" id="ARBA00022448"/>
    </source>
</evidence>
<evidence type="ECO:0000256" key="8">
    <source>
        <dbReference type="SAM" id="MobiDB-lite"/>
    </source>
</evidence>
<name>A0A369UJI9_9GAMM</name>
<keyword evidence="4" id="KW-0813">Transport</keyword>